<dbReference type="STRING" id="1834516.BL253_24930"/>
<dbReference type="Proteomes" id="UP000188929">
    <property type="component" value="Unassembled WGS sequence"/>
</dbReference>
<protein>
    <submittedName>
        <fullName evidence="3">MazF family transcriptional regulator</fullName>
    </submittedName>
</protein>
<proteinExistence type="inferred from homology"/>
<accession>A0A1V2I660</accession>
<dbReference type="InterPro" id="IPR003477">
    <property type="entry name" value="PemK-like"/>
</dbReference>
<comment type="similarity">
    <text evidence="1">Belongs to the PemK/MazF family.</text>
</comment>
<evidence type="ECO:0000313" key="4">
    <source>
        <dbReference type="Proteomes" id="UP000188929"/>
    </source>
</evidence>
<dbReference type="GO" id="GO:0003677">
    <property type="term" value="F:DNA binding"/>
    <property type="evidence" value="ECO:0007669"/>
    <property type="project" value="InterPro"/>
</dbReference>
<dbReference type="EMBL" id="MOMC01000051">
    <property type="protein sequence ID" value="ONH26429.1"/>
    <property type="molecule type" value="Genomic_DNA"/>
</dbReference>
<organism evidence="3 4">
    <name type="scientific">Pseudofrankia asymbiotica</name>
    <dbReference type="NCBI Taxonomy" id="1834516"/>
    <lineage>
        <taxon>Bacteria</taxon>
        <taxon>Bacillati</taxon>
        <taxon>Actinomycetota</taxon>
        <taxon>Actinomycetes</taxon>
        <taxon>Frankiales</taxon>
        <taxon>Frankiaceae</taxon>
        <taxon>Pseudofrankia</taxon>
    </lineage>
</organism>
<dbReference type="Pfam" id="PF02452">
    <property type="entry name" value="PemK_toxin"/>
    <property type="match status" value="1"/>
</dbReference>
<evidence type="ECO:0000313" key="3">
    <source>
        <dbReference type="EMBL" id="ONH26429.1"/>
    </source>
</evidence>
<dbReference type="RefSeq" id="WP_076819718.1">
    <property type="nucleotide sequence ID" value="NZ_MOMC01000051.1"/>
</dbReference>
<comment type="caution">
    <text evidence="3">The sequence shown here is derived from an EMBL/GenBank/DDBJ whole genome shotgun (WGS) entry which is preliminary data.</text>
</comment>
<name>A0A1V2I660_9ACTN</name>
<evidence type="ECO:0000256" key="2">
    <source>
        <dbReference type="ARBA" id="ARBA00022649"/>
    </source>
</evidence>
<reference evidence="4" key="1">
    <citation type="submission" date="2016-10" db="EMBL/GenBank/DDBJ databases">
        <title>Frankia sp. NRRL B-16386 Genome sequencing.</title>
        <authorList>
            <person name="Ghodhbane-Gtari F."/>
            <person name="Swanson E."/>
            <person name="Gueddou A."/>
            <person name="Hezbri K."/>
            <person name="Ktari K."/>
            <person name="Nouioui I."/>
            <person name="Morris K."/>
            <person name="Simpson S."/>
            <person name="Abebe-Akele F."/>
            <person name="Thomas K."/>
            <person name="Gtari M."/>
            <person name="Tisa L.S."/>
        </authorList>
    </citation>
    <scope>NUCLEOTIDE SEQUENCE [LARGE SCALE GENOMIC DNA]</scope>
    <source>
        <strain evidence="4">NRRL B-16386</strain>
    </source>
</reference>
<keyword evidence="4" id="KW-1185">Reference proteome</keyword>
<dbReference type="AlphaFoldDB" id="A0A1V2I660"/>
<keyword evidence="2" id="KW-1277">Toxin-antitoxin system</keyword>
<dbReference type="InterPro" id="IPR011067">
    <property type="entry name" value="Plasmid_toxin/cell-grow_inhib"/>
</dbReference>
<gene>
    <name evidence="3" type="ORF">BL253_24930</name>
</gene>
<dbReference type="OrthoDB" id="3216180at2"/>
<dbReference type="SUPFAM" id="SSF50118">
    <property type="entry name" value="Cell growth inhibitor/plasmid maintenance toxic component"/>
    <property type="match status" value="1"/>
</dbReference>
<evidence type="ECO:0000256" key="1">
    <source>
        <dbReference type="ARBA" id="ARBA00007521"/>
    </source>
</evidence>
<dbReference type="Gene3D" id="2.30.30.110">
    <property type="match status" value="1"/>
</dbReference>
<sequence length="120" mass="13183">MRRGEVWWADFGERRPVVLLSEGANAEFRAMQIVDPVTIDITDFGLEVTVGAAEGLPLEGVVRVAFPRPGFTPCTWLATVTEQDVIERAGVLSGAKLSEIEEALRLGGIATEPEFQRRSR</sequence>